<evidence type="ECO:0000313" key="2">
    <source>
        <dbReference type="Proteomes" id="UP001632038"/>
    </source>
</evidence>
<organism evidence="1 2">
    <name type="scientific">Castilleja foliolosa</name>
    <dbReference type="NCBI Taxonomy" id="1961234"/>
    <lineage>
        <taxon>Eukaryota</taxon>
        <taxon>Viridiplantae</taxon>
        <taxon>Streptophyta</taxon>
        <taxon>Embryophyta</taxon>
        <taxon>Tracheophyta</taxon>
        <taxon>Spermatophyta</taxon>
        <taxon>Magnoliopsida</taxon>
        <taxon>eudicotyledons</taxon>
        <taxon>Gunneridae</taxon>
        <taxon>Pentapetalae</taxon>
        <taxon>asterids</taxon>
        <taxon>lamiids</taxon>
        <taxon>Lamiales</taxon>
        <taxon>Orobanchaceae</taxon>
        <taxon>Pedicularideae</taxon>
        <taxon>Castillejinae</taxon>
        <taxon>Castilleja</taxon>
    </lineage>
</organism>
<dbReference type="AlphaFoldDB" id="A0ABD3EKH8"/>
<comment type="caution">
    <text evidence="1">The sequence shown here is derived from an EMBL/GenBank/DDBJ whole genome shotgun (WGS) entry which is preliminary data.</text>
</comment>
<reference evidence="2" key="1">
    <citation type="journal article" date="2024" name="IScience">
        <title>Strigolactones Initiate the Formation of Haustorium-like Structures in Castilleja.</title>
        <authorList>
            <person name="Buerger M."/>
            <person name="Peterson D."/>
            <person name="Chory J."/>
        </authorList>
    </citation>
    <scope>NUCLEOTIDE SEQUENCE [LARGE SCALE GENOMIC DNA]</scope>
</reference>
<proteinExistence type="predicted"/>
<protein>
    <submittedName>
        <fullName evidence="1">Uncharacterized protein</fullName>
    </submittedName>
</protein>
<sequence length="157" mass="18567">MDSKEAQKIRQILNYQKTLHLSSLSSSSSLFSSPRKSSSLLNLMKEGSTSLRRLFDMEHINLGNYLKDYSVSPIIRPIFLWGSESDEDITHDDPWAEMKQNGGVFDSRIDEDFMKLKMCKRKLIRTKAYRSLPRFSSWRYKMFRFRLKKWKAEIKSV</sequence>
<gene>
    <name evidence="1" type="ORF">CASFOL_000714</name>
</gene>
<dbReference type="Proteomes" id="UP001632038">
    <property type="component" value="Unassembled WGS sequence"/>
</dbReference>
<accession>A0ABD3EKH8</accession>
<evidence type="ECO:0000313" key="1">
    <source>
        <dbReference type="EMBL" id="KAL3654928.1"/>
    </source>
</evidence>
<name>A0ABD3EKH8_9LAMI</name>
<dbReference type="EMBL" id="JAVIJP010000002">
    <property type="protein sequence ID" value="KAL3654928.1"/>
    <property type="molecule type" value="Genomic_DNA"/>
</dbReference>
<keyword evidence="2" id="KW-1185">Reference proteome</keyword>